<reference evidence="3 4" key="1">
    <citation type="submission" date="2019-02" db="EMBL/GenBank/DDBJ databases">
        <title>Draft genome sequence of Muricauda sp. 176CP4-71.</title>
        <authorList>
            <person name="Park J.-S."/>
        </authorList>
    </citation>
    <scope>NUCLEOTIDE SEQUENCE [LARGE SCALE GENOMIC DNA]</scope>
    <source>
        <strain evidence="3 4">176CP4-71</strain>
    </source>
</reference>
<dbReference type="InterPro" id="IPR008928">
    <property type="entry name" value="6-hairpin_glycosidase_sf"/>
</dbReference>
<dbReference type="RefSeq" id="WP_130608261.1">
    <property type="nucleotide sequence ID" value="NZ_SGIU01000001.1"/>
</dbReference>
<dbReference type="Proteomes" id="UP000291981">
    <property type="component" value="Unassembled WGS sequence"/>
</dbReference>
<dbReference type="GO" id="GO:0005975">
    <property type="term" value="P:carbohydrate metabolic process"/>
    <property type="evidence" value="ECO:0007669"/>
    <property type="project" value="InterPro"/>
</dbReference>
<dbReference type="Gene3D" id="2.60.120.260">
    <property type="entry name" value="Galactose-binding domain-like"/>
    <property type="match status" value="1"/>
</dbReference>
<evidence type="ECO:0000259" key="2">
    <source>
        <dbReference type="Pfam" id="PF17390"/>
    </source>
</evidence>
<dbReference type="InterPro" id="IPR035398">
    <property type="entry name" value="Bac_rhamnosid_C"/>
</dbReference>
<dbReference type="PANTHER" id="PTHR34987">
    <property type="entry name" value="C, PUTATIVE (AFU_ORTHOLOGUE AFUA_3G02880)-RELATED"/>
    <property type="match status" value="1"/>
</dbReference>
<dbReference type="InterPro" id="IPR008979">
    <property type="entry name" value="Galactose-bd-like_sf"/>
</dbReference>
<dbReference type="OrthoDB" id="9815108at2"/>
<organism evidence="3 4">
    <name type="scientific">Flagellimonas allohymeniacidonis</name>
    <dbReference type="NCBI Taxonomy" id="2517819"/>
    <lineage>
        <taxon>Bacteria</taxon>
        <taxon>Pseudomonadati</taxon>
        <taxon>Bacteroidota</taxon>
        <taxon>Flavobacteriia</taxon>
        <taxon>Flavobacteriales</taxon>
        <taxon>Flavobacteriaceae</taxon>
        <taxon>Flagellimonas</taxon>
    </lineage>
</organism>
<dbReference type="InterPro" id="IPR035396">
    <property type="entry name" value="Bac_rhamnosid6H"/>
</dbReference>
<feature type="domain" description="Alpha-L-rhamnosidase C-terminal" evidence="2">
    <location>
        <begin position="686"/>
        <end position="755"/>
    </location>
</feature>
<keyword evidence="3" id="KW-0378">Hydrolase</keyword>
<dbReference type="SUPFAM" id="SSF48208">
    <property type="entry name" value="Six-hairpin glycosidases"/>
    <property type="match status" value="1"/>
</dbReference>
<dbReference type="SUPFAM" id="SSF49785">
    <property type="entry name" value="Galactose-binding domain-like"/>
    <property type="match status" value="1"/>
</dbReference>
<dbReference type="InterPro" id="IPR012341">
    <property type="entry name" value="6hp_glycosidase-like_sf"/>
</dbReference>
<evidence type="ECO:0000313" key="4">
    <source>
        <dbReference type="Proteomes" id="UP000291981"/>
    </source>
</evidence>
<dbReference type="GO" id="GO:0016787">
    <property type="term" value="F:hydrolase activity"/>
    <property type="evidence" value="ECO:0007669"/>
    <property type="project" value="UniProtKB-KW"/>
</dbReference>
<dbReference type="Gene3D" id="1.50.10.10">
    <property type="match status" value="1"/>
</dbReference>
<accession>A0A4V2HSN0</accession>
<evidence type="ECO:0000313" key="3">
    <source>
        <dbReference type="EMBL" id="TAI48370.1"/>
    </source>
</evidence>
<gene>
    <name evidence="3" type="ORF">EW142_00740</name>
</gene>
<dbReference type="EMBL" id="SGIU01000001">
    <property type="protein sequence ID" value="TAI48370.1"/>
    <property type="molecule type" value="Genomic_DNA"/>
</dbReference>
<dbReference type="Gene3D" id="2.60.420.10">
    <property type="entry name" value="Maltose phosphorylase, domain 3"/>
    <property type="match status" value="1"/>
</dbReference>
<dbReference type="Pfam" id="PF17389">
    <property type="entry name" value="Bac_rhamnosid6H"/>
    <property type="match status" value="1"/>
</dbReference>
<feature type="domain" description="Alpha-L-rhamnosidase six-hairpin glycosidase" evidence="1">
    <location>
        <begin position="359"/>
        <end position="683"/>
    </location>
</feature>
<evidence type="ECO:0000259" key="1">
    <source>
        <dbReference type="Pfam" id="PF17389"/>
    </source>
</evidence>
<comment type="caution">
    <text evidence="3">The sequence shown here is derived from an EMBL/GenBank/DDBJ whole genome shotgun (WGS) entry which is preliminary data.</text>
</comment>
<proteinExistence type="predicted"/>
<keyword evidence="4" id="KW-1185">Reference proteome</keyword>
<dbReference type="Pfam" id="PF17390">
    <property type="entry name" value="Bac_rhamnosid_C"/>
    <property type="match status" value="1"/>
</dbReference>
<dbReference type="PANTHER" id="PTHR34987:SF4">
    <property type="entry name" value="ALPHA-L-RHAMNOSIDASE C-TERMINAL DOMAIN-CONTAINING PROTEIN"/>
    <property type="match status" value="1"/>
</dbReference>
<dbReference type="PROSITE" id="PS51257">
    <property type="entry name" value="PROKAR_LIPOPROTEIN"/>
    <property type="match status" value="1"/>
</dbReference>
<protein>
    <submittedName>
        <fullName evidence="3">Glycoside hydrolase</fullName>
    </submittedName>
</protein>
<sequence>MKMVKSHRIKFGVGYLFVLLLILGSCDLRKDIQKEAYPKQYNYHPIITANWRASWITTQNALPEKNAWIAFRKQFVIENTGTPTTLRIAVDSKYWLYLNGEMILFEGGLKRGPNPDDTYYDEVDLSGKLQKSENTLVVLMWYFGKEGMTHKSSGQAGMITELYQGDSLLMTSDDSWKAIPHPAYVSESEDPQPNWRLPESNVVFDAREDIPEWVNSDFDDSNWPSAKILGTGIAPPWNNLVKRPIPFWKDVGLKNYENTISFPFVSNGDTIKCNLPYNGQFTPYFKIKSKDGKRITMLTDNYKGGSEYNMRAEYVTKEGQQAYESLGWINGHVMYYVIPEGIEVLDLKYRETGFDTEFAGSIQVDDDFYNQMCKKAIRTLYVTMRDNYMDTPGRERAQWWGDVVLESGEAFYALDRSADALMRKGMLELMNWQRPDSTIFSPIPAGNWNQELPGQMLMSVGYYGFWNYYLNTGNLETIKKVHEPVKRYLSLWKLKDDGTLNVRRGDWTWGDWGDNRDIPLLMNTQYYLALKGYAKMSEAMRKQKEADSVAYLMKGLKTAFNEQFWRDGHYRSKDYKGKTDDRSQGLAVVSGLADSDKYEAIFQVLQTEKHASPYMEKYVLEALYMMGYEDFALHRMKERFSKMVLDTTYTTLWEGWGVGAEGFGGGTTNHAWSGGGLTLLYQYAAGIEPTSAGWETFRVRSQPGFLKHISALVPTVKGTVKVEVKNEETYQLIIEVPDETKAMVYIPSKYKGIMVNGVEVVYAEEEGFKLFEIDSGYYKVEATE</sequence>
<dbReference type="AlphaFoldDB" id="A0A4V2HSN0"/>
<name>A0A4V2HSN0_9FLAO</name>